<evidence type="ECO:0000259" key="9">
    <source>
        <dbReference type="Pfam" id="PF20791"/>
    </source>
</evidence>
<dbReference type="Pfam" id="PF20791">
    <property type="entry name" value="Acyl-ACP_TE_C"/>
    <property type="match status" value="1"/>
</dbReference>
<dbReference type="PANTHER" id="PTHR31727">
    <property type="entry name" value="OLEOYL-ACYL CARRIER PROTEIN THIOESTERASE 1, CHLOROPLASTIC"/>
    <property type="match status" value="1"/>
</dbReference>
<evidence type="ECO:0000256" key="3">
    <source>
        <dbReference type="ARBA" id="ARBA00022801"/>
    </source>
</evidence>
<feature type="domain" description="Acyl-ACP thioesterase-like C-terminal" evidence="9">
    <location>
        <begin position="151"/>
        <end position="222"/>
    </location>
</feature>
<evidence type="ECO:0000256" key="6">
    <source>
        <dbReference type="ARBA" id="ARBA00023098"/>
    </source>
</evidence>
<dbReference type="InterPro" id="IPR045023">
    <property type="entry name" value="FATA/B"/>
</dbReference>
<proteinExistence type="inferred from homology"/>
<evidence type="ECO:0000256" key="7">
    <source>
        <dbReference type="ARBA" id="ARBA00023160"/>
    </source>
</evidence>
<evidence type="ECO:0000256" key="5">
    <source>
        <dbReference type="ARBA" id="ARBA00022946"/>
    </source>
</evidence>
<evidence type="ECO:0000256" key="4">
    <source>
        <dbReference type="ARBA" id="ARBA00022832"/>
    </source>
</evidence>
<keyword evidence="5" id="KW-0809">Transit peptide</keyword>
<dbReference type="Pfam" id="PF01643">
    <property type="entry name" value="Acyl-ACP_TE"/>
    <property type="match status" value="1"/>
</dbReference>
<evidence type="ECO:0000256" key="1">
    <source>
        <dbReference type="ARBA" id="ARBA00006500"/>
    </source>
</evidence>
<dbReference type="HOGENOM" id="CLU_045466_2_0_10"/>
<keyword evidence="4" id="KW-0276">Fatty acid metabolism</keyword>
<dbReference type="InterPro" id="IPR029069">
    <property type="entry name" value="HotDog_dom_sf"/>
</dbReference>
<organism evidence="10 11">
    <name type="scientific">Sphingobacterium spiritivorum ATCC 33300</name>
    <dbReference type="NCBI Taxonomy" id="525372"/>
    <lineage>
        <taxon>Bacteria</taxon>
        <taxon>Pseudomonadati</taxon>
        <taxon>Bacteroidota</taxon>
        <taxon>Sphingobacteriia</taxon>
        <taxon>Sphingobacteriales</taxon>
        <taxon>Sphingobacteriaceae</taxon>
        <taxon>Sphingobacterium</taxon>
    </lineage>
</organism>
<dbReference type="InterPro" id="IPR049427">
    <property type="entry name" value="Acyl-ACP_TE_C"/>
</dbReference>
<dbReference type="GO" id="GO:0016297">
    <property type="term" value="F:fatty acyl-[ACP] hydrolase activity"/>
    <property type="evidence" value="ECO:0007669"/>
    <property type="project" value="InterPro"/>
</dbReference>
<dbReference type="RefSeq" id="WP_003003811.1">
    <property type="nucleotide sequence ID" value="NZ_GG668630.1"/>
</dbReference>
<keyword evidence="3" id="KW-0378">Hydrolase</keyword>
<evidence type="ECO:0000313" key="11">
    <source>
        <dbReference type="Proteomes" id="UP000006241"/>
    </source>
</evidence>
<dbReference type="SUPFAM" id="SSF54637">
    <property type="entry name" value="Thioesterase/thiol ester dehydrase-isomerase"/>
    <property type="match status" value="2"/>
</dbReference>
<protein>
    <submittedName>
        <fullName evidence="10">Acyl-ACP thioesterase</fullName>
    </submittedName>
</protein>
<sequence>MERPSIYEKEWEVNFTHCYASGLIKYAEMSNMLQITAGEHAIAAGFGFFEMARNNQAWVLSRIRMEISRLPKWLDKIHIKTWVQEFEGARSIRNFEIYVKGELYLAATTYWAVINTLKRGSEDLAISTEGFTTYPDRTATSKPFSRLNLATETEFIKNYQVVLSDLDIVKHVNNVKYMDWCLDTLKPELVLENNIHSLEMNYLRELTYHDVVTISSAHTDKEIFFKVEKNPKDQFSDGYRVKKKK</sequence>
<accession>C2G3W1</accession>
<name>C2G3W1_SPHSI</name>
<dbReference type="Proteomes" id="UP000006241">
    <property type="component" value="Unassembled WGS sequence"/>
</dbReference>
<reference evidence="10 11" key="1">
    <citation type="submission" date="2009-01" db="EMBL/GenBank/DDBJ databases">
        <authorList>
            <person name="Qin X."/>
            <person name="Bachman B."/>
            <person name="Battles P."/>
            <person name="Bell A."/>
            <person name="Bess C."/>
            <person name="Bickham C."/>
            <person name="Chaboub L."/>
            <person name="Chen D."/>
            <person name="Coyle M."/>
            <person name="Deiros D.R."/>
            <person name="Dinh H."/>
            <person name="Forbes L."/>
            <person name="Fowler G."/>
            <person name="Francisco L."/>
            <person name="Fu Q."/>
            <person name="Gubbala S."/>
            <person name="Hale W."/>
            <person name="Han Y."/>
            <person name="Hemphill L."/>
            <person name="Highlander S.K."/>
            <person name="Hirani K."/>
            <person name="Hogues M."/>
            <person name="Jackson L."/>
            <person name="Jakkamsetti A."/>
            <person name="Javaid M."/>
            <person name="Jiang H."/>
            <person name="Korchina V."/>
            <person name="Kovar C."/>
            <person name="Lara F."/>
            <person name="Lee S."/>
            <person name="Mata R."/>
            <person name="Mathew T."/>
            <person name="Moen C."/>
            <person name="Morales K."/>
            <person name="Munidasa M."/>
            <person name="Nazareth L."/>
            <person name="Ngo R."/>
            <person name="Nguyen L."/>
            <person name="Okwuonu G."/>
            <person name="Ongeri F."/>
            <person name="Patil S."/>
            <person name="Petrosino J."/>
            <person name="Pham C."/>
            <person name="Pham P."/>
            <person name="Pu L.-L."/>
            <person name="Puazo M."/>
            <person name="Raj R."/>
            <person name="Reid J."/>
            <person name="Rouhana J."/>
            <person name="Saada N."/>
            <person name="Shang Y."/>
            <person name="Simmons D."/>
            <person name="Thornton R."/>
            <person name="Warren J."/>
            <person name="Weissenberger G."/>
            <person name="Zhang J."/>
            <person name="Zhang L."/>
            <person name="Zhou C."/>
            <person name="Zhu D."/>
            <person name="Muzny D."/>
            <person name="Worley K."/>
            <person name="Gibbs R."/>
        </authorList>
    </citation>
    <scope>NUCLEOTIDE SEQUENCE [LARGE SCALE GENOMIC DNA]</scope>
    <source>
        <strain evidence="10 11">ATCC 33300</strain>
    </source>
</reference>
<gene>
    <name evidence="10" type="ORF">HMPREF0765_4267</name>
</gene>
<keyword evidence="6" id="KW-0443">Lipid metabolism</keyword>
<feature type="domain" description="Acyl-ACP thioesterase N-terminal hotdog" evidence="8">
    <location>
        <begin position="6"/>
        <end position="119"/>
    </location>
</feature>
<comment type="similarity">
    <text evidence="1">Belongs to the acyl-ACP thioesterase family.</text>
</comment>
<dbReference type="GO" id="GO:0000036">
    <property type="term" value="F:acyl carrier activity"/>
    <property type="evidence" value="ECO:0007669"/>
    <property type="project" value="TreeGrafter"/>
</dbReference>
<keyword evidence="7" id="KW-0275">Fatty acid biosynthesis</keyword>
<dbReference type="Gene3D" id="3.10.129.10">
    <property type="entry name" value="Hotdog Thioesterase"/>
    <property type="match status" value="2"/>
</dbReference>
<keyword evidence="2" id="KW-0444">Lipid biosynthesis</keyword>
<evidence type="ECO:0000256" key="2">
    <source>
        <dbReference type="ARBA" id="ARBA00022516"/>
    </source>
</evidence>
<evidence type="ECO:0000259" key="8">
    <source>
        <dbReference type="Pfam" id="PF01643"/>
    </source>
</evidence>
<dbReference type="AlphaFoldDB" id="C2G3W1"/>
<dbReference type="PANTHER" id="PTHR31727:SF6">
    <property type="entry name" value="OLEOYL-ACYL CARRIER PROTEIN THIOESTERASE 1, CHLOROPLASTIC"/>
    <property type="match status" value="1"/>
</dbReference>
<feature type="non-terminal residue" evidence="10">
    <location>
        <position position="245"/>
    </location>
</feature>
<dbReference type="InterPro" id="IPR002864">
    <property type="entry name" value="Acyl-ACP_thioesterase_NHD"/>
</dbReference>
<evidence type="ECO:0000313" key="10">
    <source>
        <dbReference type="EMBL" id="EEI90316.1"/>
    </source>
</evidence>
<comment type="caution">
    <text evidence="10">The sequence shown here is derived from an EMBL/GenBank/DDBJ whole genome shotgun (WGS) entry which is preliminary data.</text>
</comment>
<dbReference type="EMBL" id="ACHB01000092">
    <property type="protein sequence ID" value="EEI90316.1"/>
    <property type="molecule type" value="Genomic_DNA"/>
</dbReference>
<dbReference type="CDD" id="cd00586">
    <property type="entry name" value="4HBT"/>
    <property type="match status" value="1"/>
</dbReference>